<proteinExistence type="predicted"/>
<sequence length="48" mass="5236">MALMAIKGLSPALRAIYTPLQQWSQVHNPPPLHWGRNGATSDAVTLLI</sequence>
<name>A0A392T4I7_9FABA</name>
<feature type="non-terminal residue" evidence="1">
    <location>
        <position position="48"/>
    </location>
</feature>
<protein>
    <submittedName>
        <fullName evidence="1">Uncharacterized protein</fullName>
    </submittedName>
</protein>
<dbReference type="AlphaFoldDB" id="A0A392T4I7"/>
<accession>A0A392T4I7</accession>
<dbReference type="Proteomes" id="UP000265520">
    <property type="component" value="Unassembled WGS sequence"/>
</dbReference>
<dbReference type="EMBL" id="LXQA010505226">
    <property type="protein sequence ID" value="MCI55998.1"/>
    <property type="molecule type" value="Genomic_DNA"/>
</dbReference>
<reference evidence="1 2" key="1">
    <citation type="journal article" date="2018" name="Front. Plant Sci.">
        <title>Red Clover (Trifolium pratense) and Zigzag Clover (T. medium) - A Picture of Genomic Similarities and Differences.</title>
        <authorList>
            <person name="Dluhosova J."/>
            <person name="Istvanek J."/>
            <person name="Nedelnik J."/>
            <person name="Repkova J."/>
        </authorList>
    </citation>
    <scope>NUCLEOTIDE SEQUENCE [LARGE SCALE GENOMIC DNA]</scope>
    <source>
        <strain evidence="2">cv. 10/8</strain>
        <tissue evidence="1">Leaf</tissue>
    </source>
</reference>
<comment type="caution">
    <text evidence="1">The sequence shown here is derived from an EMBL/GenBank/DDBJ whole genome shotgun (WGS) entry which is preliminary data.</text>
</comment>
<evidence type="ECO:0000313" key="1">
    <source>
        <dbReference type="EMBL" id="MCI55998.1"/>
    </source>
</evidence>
<keyword evidence="2" id="KW-1185">Reference proteome</keyword>
<evidence type="ECO:0000313" key="2">
    <source>
        <dbReference type="Proteomes" id="UP000265520"/>
    </source>
</evidence>
<organism evidence="1 2">
    <name type="scientific">Trifolium medium</name>
    <dbReference type="NCBI Taxonomy" id="97028"/>
    <lineage>
        <taxon>Eukaryota</taxon>
        <taxon>Viridiplantae</taxon>
        <taxon>Streptophyta</taxon>
        <taxon>Embryophyta</taxon>
        <taxon>Tracheophyta</taxon>
        <taxon>Spermatophyta</taxon>
        <taxon>Magnoliopsida</taxon>
        <taxon>eudicotyledons</taxon>
        <taxon>Gunneridae</taxon>
        <taxon>Pentapetalae</taxon>
        <taxon>rosids</taxon>
        <taxon>fabids</taxon>
        <taxon>Fabales</taxon>
        <taxon>Fabaceae</taxon>
        <taxon>Papilionoideae</taxon>
        <taxon>50 kb inversion clade</taxon>
        <taxon>NPAAA clade</taxon>
        <taxon>Hologalegina</taxon>
        <taxon>IRL clade</taxon>
        <taxon>Trifolieae</taxon>
        <taxon>Trifolium</taxon>
    </lineage>
</organism>